<dbReference type="InterPro" id="IPR001680">
    <property type="entry name" value="WD40_rpt"/>
</dbReference>
<organism evidence="7 8">
    <name type="scientific">Gymnopus androsaceus JB14</name>
    <dbReference type="NCBI Taxonomy" id="1447944"/>
    <lineage>
        <taxon>Eukaryota</taxon>
        <taxon>Fungi</taxon>
        <taxon>Dikarya</taxon>
        <taxon>Basidiomycota</taxon>
        <taxon>Agaricomycotina</taxon>
        <taxon>Agaricomycetes</taxon>
        <taxon>Agaricomycetidae</taxon>
        <taxon>Agaricales</taxon>
        <taxon>Marasmiineae</taxon>
        <taxon>Omphalotaceae</taxon>
        <taxon>Gymnopus</taxon>
    </lineage>
</organism>
<dbReference type="PROSITE" id="PS50082">
    <property type="entry name" value="WD_REPEATS_2"/>
    <property type="match status" value="6"/>
</dbReference>
<dbReference type="PANTHER" id="PTHR19879:SF9">
    <property type="entry name" value="TRANSCRIPTION INITIATION FACTOR TFIID SUBUNIT 5"/>
    <property type="match status" value="1"/>
</dbReference>
<dbReference type="InterPro" id="IPR055440">
    <property type="entry name" value="Beta-prop_WDR90_4th"/>
</dbReference>
<reference evidence="7" key="1">
    <citation type="journal article" date="2019" name="Environ. Microbiol.">
        <title>Fungal ecological strategies reflected in gene transcription - a case study of two litter decomposers.</title>
        <authorList>
            <person name="Barbi F."/>
            <person name="Kohler A."/>
            <person name="Barry K."/>
            <person name="Baskaran P."/>
            <person name="Daum C."/>
            <person name="Fauchery L."/>
            <person name="Ihrmark K."/>
            <person name="Kuo A."/>
            <person name="LaButti K."/>
            <person name="Lipzen A."/>
            <person name="Morin E."/>
            <person name="Grigoriev I.V."/>
            <person name="Henrissat B."/>
            <person name="Lindahl B."/>
            <person name="Martin F."/>
        </authorList>
    </citation>
    <scope>NUCLEOTIDE SEQUENCE</scope>
    <source>
        <strain evidence="7">JB14</strain>
    </source>
</reference>
<evidence type="ECO:0000313" key="8">
    <source>
        <dbReference type="Proteomes" id="UP000799118"/>
    </source>
</evidence>
<dbReference type="Pfam" id="PF00400">
    <property type="entry name" value="WD40"/>
    <property type="match status" value="2"/>
</dbReference>
<dbReference type="InterPro" id="IPR018712">
    <property type="entry name" value="Tle1-like_cat"/>
</dbReference>
<evidence type="ECO:0000256" key="1">
    <source>
        <dbReference type="ARBA" id="ARBA00022574"/>
    </source>
</evidence>
<dbReference type="InterPro" id="IPR019775">
    <property type="entry name" value="WD40_repeat_CS"/>
</dbReference>
<dbReference type="OrthoDB" id="538223at2759"/>
<name>A0A6A4GH31_9AGAR</name>
<dbReference type="PRINTS" id="PR00320">
    <property type="entry name" value="GPROTEINBRPT"/>
</dbReference>
<sequence length="901" mass="100911">MHIIEYMSRLFVWQANKPNLKAPKEDGDGGSCKCKNTGKRNLVVCIDGTSNKFGTKNTNIVELYSRLIKNDQQGDEIEQRTFYNSGIGTYAEPSWKSPGYWKQVIAHYLDLAFALRFETILLDAYRWLSEMYRPGDRIYLFGFSRGAYQVRALAGMIEKVGLIHKGNEAQIPFAYELYARSTDYQPETEPEEDSLEYMPWRFKTTFSRPDVRVHFVGAWDTVSSVGFVRPTKGLPLTTSGMTHVCYFRHALALDERRVKFLPEYVSGGESLCSNTSEANDTPDLEDLSVGGDSSLDSSERSSSSIRPPTKEVWFPGTHSDIGGGNAVNKGLNSYGPALRWMRHEAILAGLLVEPPQRQKRPAGTDDDIAELKDNIARNDNFKKESLTWIWWIFEVLPIRRLSFKNAQDTTYWPQMGAPRQIVEGQWIHASAYQGCRDSLFKARLPSNWELEDGKVHPSKIEEDLYKKARENLLPVLEKPRIDPNRFINHLTALVEISSSPEGVDSLCEIKNSAQDLYSTLGNIENPFEHWKLKASKLIIIILMKYPPGCLSKHDSDKMPDVITALRESTTPVHQSHAKQFMEALGTAEVSCVRLECDRDWLRFGSIALSPDHKQIAASGRRSNTRIGLWDAANGEALIEPIINPKEVNCVAFSPDCRKIVSGSDDGTVRVWDAMSGDELHVFKGHKGMVLSVAFCPLVSHAHITGSHDKTVRVWDLGTEQVLHVLEGHSSQVMCIAYSPEGRKLASGSFDATVRIWDAETGETICVLKGHKAPIYTLIFSPSGTQLVSGSNSNIRIWDVLTGRILQVLREGHTNAIRAVAYSPDSKQIVSGSDDRTACVWNAETGKLLSVHEGHSRSVRFVAFSPDAQRVISCSSDCTLREWDLTGEWCKESKFLIGPSKS</sequence>
<evidence type="ECO:0000259" key="6">
    <source>
        <dbReference type="Pfam" id="PF23342"/>
    </source>
</evidence>
<gene>
    <name evidence="7" type="ORF">BT96DRAFT_868740</name>
</gene>
<dbReference type="InterPro" id="IPR015943">
    <property type="entry name" value="WD40/YVTN_repeat-like_dom_sf"/>
</dbReference>
<feature type="domain" description="WDR90 4th beta-propeller" evidence="6">
    <location>
        <begin position="647"/>
        <end position="778"/>
    </location>
</feature>
<dbReference type="SUPFAM" id="SSF53474">
    <property type="entry name" value="alpha/beta-Hydrolases"/>
    <property type="match status" value="1"/>
</dbReference>
<feature type="repeat" description="WD" evidence="3">
    <location>
        <begin position="647"/>
        <end position="681"/>
    </location>
</feature>
<dbReference type="CDD" id="cd00200">
    <property type="entry name" value="WD40"/>
    <property type="match status" value="1"/>
</dbReference>
<evidence type="ECO:0000313" key="7">
    <source>
        <dbReference type="EMBL" id="KAE9384653.1"/>
    </source>
</evidence>
<dbReference type="SMART" id="SM00320">
    <property type="entry name" value="WD40"/>
    <property type="match status" value="7"/>
</dbReference>
<dbReference type="Gene3D" id="2.130.10.10">
    <property type="entry name" value="YVTN repeat-like/Quinoprotein amine dehydrogenase"/>
    <property type="match status" value="3"/>
</dbReference>
<dbReference type="InterPro" id="IPR029058">
    <property type="entry name" value="AB_hydrolase_fold"/>
</dbReference>
<evidence type="ECO:0000256" key="2">
    <source>
        <dbReference type="ARBA" id="ARBA00022737"/>
    </source>
</evidence>
<evidence type="ECO:0000256" key="3">
    <source>
        <dbReference type="PROSITE-ProRule" id="PRU00221"/>
    </source>
</evidence>
<dbReference type="InterPro" id="IPR036322">
    <property type="entry name" value="WD40_repeat_dom_sf"/>
</dbReference>
<evidence type="ECO:0000256" key="4">
    <source>
        <dbReference type="SAM" id="MobiDB-lite"/>
    </source>
</evidence>
<dbReference type="AlphaFoldDB" id="A0A6A4GH31"/>
<dbReference type="Pfam" id="PF09994">
    <property type="entry name" value="T6SS_Tle1-like_cat"/>
    <property type="match status" value="1"/>
</dbReference>
<accession>A0A6A4GH31</accession>
<dbReference type="PROSITE" id="PS50294">
    <property type="entry name" value="WD_REPEATS_REGION"/>
    <property type="match status" value="6"/>
</dbReference>
<dbReference type="PANTHER" id="PTHR19879">
    <property type="entry name" value="TRANSCRIPTION INITIATION FACTOR TFIID"/>
    <property type="match status" value="1"/>
</dbReference>
<dbReference type="InterPro" id="IPR020472">
    <property type="entry name" value="WD40_PAC1"/>
</dbReference>
<feature type="compositionally biased region" description="Low complexity" evidence="4">
    <location>
        <begin position="287"/>
        <end position="304"/>
    </location>
</feature>
<dbReference type="Proteomes" id="UP000799118">
    <property type="component" value="Unassembled WGS sequence"/>
</dbReference>
<dbReference type="SUPFAM" id="SSF50978">
    <property type="entry name" value="WD40 repeat-like"/>
    <property type="match status" value="1"/>
</dbReference>
<dbReference type="EMBL" id="ML770101">
    <property type="protein sequence ID" value="KAE9384653.1"/>
    <property type="molecule type" value="Genomic_DNA"/>
</dbReference>
<feature type="domain" description="T6SS Phospholipase effector Tle1-like catalytic" evidence="5">
    <location>
        <begin position="40"/>
        <end position="343"/>
    </location>
</feature>
<feature type="repeat" description="WD" evidence="3">
    <location>
        <begin position="851"/>
        <end position="884"/>
    </location>
</feature>
<feature type="repeat" description="WD" evidence="3">
    <location>
        <begin position="682"/>
        <end position="724"/>
    </location>
</feature>
<feature type="repeat" description="WD" evidence="3">
    <location>
        <begin position="725"/>
        <end position="766"/>
    </location>
</feature>
<dbReference type="PROSITE" id="PS00678">
    <property type="entry name" value="WD_REPEATS_1"/>
    <property type="match status" value="2"/>
</dbReference>
<keyword evidence="8" id="KW-1185">Reference proteome</keyword>
<evidence type="ECO:0000259" key="5">
    <source>
        <dbReference type="Pfam" id="PF09994"/>
    </source>
</evidence>
<feature type="repeat" description="WD" evidence="3">
    <location>
        <begin position="767"/>
        <end position="807"/>
    </location>
</feature>
<proteinExistence type="predicted"/>
<keyword evidence="2" id="KW-0677">Repeat</keyword>
<protein>
    <submittedName>
        <fullName evidence="7">WD40 repeat-like protein</fullName>
    </submittedName>
</protein>
<keyword evidence="1 3" id="KW-0853">WD repeat</keyword>
<dbReference type="Pfam" id="PF23342">
    <property type="entry name" value="WDR90_beta-prop_4th"/>
    <property type="match status" value="1"/>
</dbReference>
<feature type="repeat" description="WD" evidence="3">
    <location>
        <begin position="809"/>
        <end position="850"/>
    </location>
</feature>
<feature type="region of interest" description="Disordered" evidence="4">
    <location>
        <begin position="271"/>
        <end position="317"/>
    </location>
</feature>